<name>A0AA48KQ91_9ALTE</name>
<sequence length="81" mass="9495">MSFPGGISWAQKTICPDKNKNSSHNDNRNYYYLYRVCQPAKQHKIKFPPTIPAVIKRPFDKKDKNENNPHLSFLRMSQAFP</sequence>
<accession>A0AA48KQ91</accession>
<feature type="compositionally biased region" description="Basic and acidic residues" evidence="1">
    <location>
        <begin position="15"/>
        <end position="25"/>
    </location>
</feature>
<evidence type="ECO:0000313" key="3">
    <source>
        <dbReference type="Proteomes" id="UP001333710"/>
    </source>
</evidence>
<dbReference type="KEGG" id="pmaw:MACH26_03530"/>
<evidence type="ECO:0000313" key="2">
    <source>
        <dbReference type="EMBL" id="BDX04832.1"/>
    </source>
</evidence>
<protein>
    <submittedName>
        <fullName evidence="2">Uncharacterized protein</fullName>
    </submittedName>
</protein>
<keyword evidence="3" id="KW-1185">Reference proteome</keyword>
<dbReference type="AlphaFoldDB" id="A0AA48KQ91"/>
<feature type="region of interest" description="Disordered" evidence="1">
    <location>
        <begin position="1"/>
        <end position="25"/>
    </location>
</feature>
<dbReference type="Proteomes" id="UP001333710">
    <property type="component" value="Chromosome"/>
</dbReference>
<feature type="region of interest" description="Disordered" evidence="1">
    <location>
        <begin position="60"/>
        <end position="81"/>
    </location>
</feature>
<dbReference type="EMBL" id="AP027272">
    <property type="protein sequence ID" value="BDX04832.1"/>
    <property type="molecule type" value="Genomic_DNA"/>
</dbReference>
<evidence type="ECO:0000256" key="1">
    <source>
        <dbReference type="SAM" id="MobiDB-lite"/>
    </source>
</evidence>
<reference evidence="2" key="1">
    <citation type="submission" date="2023-01" db="EMBL/GenBank/DDBJ databases">
        <title>Complete genome sequence of Planctobacterium marinum strain Dej080120_11.</title>
        <authorList>
            <person name="Ueki S."/>
            <person name="Maruyama F."/>
        </authorList>
    </citation>
    <scope>NUCLEOTIDE SEQUENCE</scope>
    <source>
        <strain evidence="2">Dej080120_11</strain>
    </source>
</reference>
<gene>
    <name evidence="2" type="ORF">MACH26_03530</name>
</gene>
<organism evidence="2 3">
    <name type="scientific">Planctobacterium marinum</name>
    <dbReference type="NCBI Taxonomy" id="1631968"/>
    <lineage>
        <taxon>Bacteria</taxon>
        <taxon>Pseudomonadati</taxon>
        <taxon>Pseudomonadota</taxon>
        <taxon>Gammaproteobacteria</taxon>
        <taxon>Alteromonadales</taxon>
        <taxon>Alteromonadaceae</taxon>
        <taxon>Planctobacterium</taxon>
    </lineage>
</organism>
<proteinExistence type="predicted"/>